<feature type="compositionally biased region" description="Acidic residues" evidence="5">
    <location>
        <begin position="1188"/>
        <end position="1207"/>
    </location>
</feature>
<evidence type="ECO:0000256" key="3">
    <source>
        <dbReference type="ARBA" id="ARBA00022630"/>
    </source>
</evidence>
<dbReference type="Gene3D" id="2.40.110.10">
    <property type="entry name" value="Butyryl-CoA Dehydrogenase, subunit A, domain 2"/>
    <property type="match status" value="1"/>
</dbReference>
<comment type="cofactor">
    <cofactor evidence="1">
        <name>FAD</name>
        <dbReference type="ChEBI" id="CHEBI:57692"/>
    </cofactor>
</comment>
<evidence type="ECO:0000259" key="8">
    <source>
        <dbReference type="Pfam" id="PF02771"/>
    </source>
</evidence>
<dbReference type="Pfam" id="PF02770">
    <property type="entry name" value="Acyl-CoA_dh_M"/>
    <property type="match status" value="1"/>
</dbReference>
<dbReference type="InterPro" id="IPR013786">
    <property type="entry name" value="AcylCoA_DH/ox_N"/>
</dbReference>
<dbReference type="Gene3D" id="1.20.140.10">
    <property type="entry name" value="Butyryl-CoA Dehydrogenase, subunit A, domain 3"/>
    <property type="match status" value="1"/>
</dbReference>
<accession>A0ABR4NKZ2</accession>
<dbReference type="SUPFAM" id="SSF47203">
    <property type="entry name" value="Acyl-CoA dehydrogenase C-terminal domain-like"/>
    <property type="match status" value="1"/>
</dbReference>
<evidence type="ECO:0000313" key="10">
    <source>
        <dbReference type="Proteomes" id="UP001527925"/>
    </source>
</evidence>
<protein>
    <recommendedName>
        <fullName evidence="11">Acyl-CoA dehydrogenase</fullName>
    </recommendedName>
</protein>
<feature type="region of interest" description="Disordered" evidence="5">
    <location>
        <begin position="1179"/>
        <end position="1207"/>
    </location>
</feature>
<proteinExistence type="inferred from homology"/>
<dbReference type="Pfam" id="PF00441">
    <property type="entry name" value="Acyl-CoA_dh_1"/>
    <property type="match status" value="1"/>
</dbReference>
<dbReference type="Gene3D" id="1.10.540.10">
    <property type="entry name" value="Acyl-CoA dehydrogenase/oxidase, N-terminal domain"/>
    <property type="match status" value="1"/>
</dbReference>
<dbReference type="Pfam" id="PF02771">
    <property type="entry name" value="Acyl-CoA_dh_N"/>
    <property type="match status" value="1"/>
</dbReference>
<evidence type="ECO:0008006" key="11">
    <source>
        <dbReference type="Google" id="ProtNLM"/>
    </source>
</evidence>
<keyword evidence="10" id="KW-1185">Reference proteome</keyword>
<dbReference type="Pfam" id="PF10303">
    <property type="entry name" value="DUF2408"/>
    <property type="match status" value="2"/>
</dbReference>
<organism evidence="9 10">
    <name type="scientific">Polyrhizophydium stewartii</name>
    <dbReference type="NCBI Taxonomy" id="2732419"/>
    <lineage>
        <taxon>Eukaryota</taxon>
        <taxon>Fungi</taxon>
        <taxon>Fungi incertae sedis</taxon>
        <taxon>Chytridiomycota</taxon>
        <taxon>Chytridiomycota incertae sedis</taxon>
        <taxon>Chytridiomycetes</taxon>
        <taxon>Rhizophydiales</taxon>
        <taxon>Rhizophydiales incertae sedis</taxon>
        <taxon>Polyrhizophydium</taxon>
    </lineage>
</organism>
<feature type="domain" description="Acyl-CoA dehydrogenase/oxidase N-terminal" evidence="8">
    <location>
        <begin position="292"/>
        <end position="400"/>
    </location>
</feature>
<dbReference type="InterPro" id="IPR006091">
    <property type="entry name" value="Acyl-CoA_Oxase/DH_mid-dom"/>
</dbReference>
<dbReference type="InterPro" id="IPR009100">
    <property type="entry name" value="AcylCoA_DH/oxidase_NM_dom_sf"/>
</dbReference>
<reference evidence="9 10" key="1">
    <citation type="submission" date="2023-09" db="EMBL/GenBank/DDBJ databases">
        <title>Pangenome analysis of Batrachochytrium dendrobatidis and related Chytrids.</title>
        <authorList>
            <person name="Yacoub M.N."/>
            <person name="Stajich J.E."/>
            <person name="James T.Y."/>
        </authorList>
    </citation>
    <scope>NUCLEOTIDE SEQUENCE [LARGE SCALE GENOMIC DNA]</scope>
    <source>
        <strain evidence="9 10">JEL0888</strain>
    </source>
</reference>
<evidence type="ECO:0000256" key="5">
    <source>
        <dbReference type="SAM" id="MobiDB-lite"/>
    </source>
</evidence>
<evidence type="ECO:0000259" key="6">
    <source>
        <dbReference type="Pfam" id="PF00441"/>
    </source>
</evidence>
<dbReference type="InterPro" id="IPR037069">
    <property type="entry name" value="AcylCoA_DH/ox_N_sf"/>
</dbReference>
<dbReference type="PANTHER" id="PTHR28086">
    <property type="entry name" value="UPF0662 PROTEIN YPL260W"/>
    <property type="match status" value="1"/>
</dbReference>
<evidence type="ECO:0000259" key="7">
    <source>
        <dbReference type="Pfam" id="PF02770"/>
    </source>
</evidence>
<keyword evidence="3" id="KW-0285">Flavoprotein</keyword>
<dbReference type="Proteomes" id="UP001527925">
    <property type="component" value="Unassembled WGS sequence"/>
</dbReference>
<dbReference type="EMBL" id="JADGIZ020000001">
    <property type="protein sequence ID" value="KAL2920201.1"/>
    <property type="molecule type" value="Genomic_DNA"/>
</dbReference>
<dbReference type="InterPro" id="IPR046373">
    <property type="entry name" value="Acyl-CoA_Oxase/DH_mid-dom_sf"/>
</dbReference>
<dbReference type="InterPro" id="IPR009075">
    <property type="entry name" value="AcylCo_DH/oxidase_C"/>
</dbReference>
<dbReference type="InterPro" id="IPR006089">
    <property type="entry name" value="Acyl-CoA_DH_CS"/>
</dbReference>
<dbReference type="PROSITE" id="PS00073">
    <property type="entry name" value="ACYL_COA_DH_2"/>
    <property type="match status" value="1"/>
</dbReference>
<dbReference type="InterPro" id="IPR036250">
    <property type="entry name" value="AcylCo_DH-like_C"/>
</dbReference>
<dbReference type="PANTHER" id="PTHR28086:SF1">
    <property type="entry name" value="CU(2+) SUPPRESSING AND BLEOMYCIN SENSITIVE PROTEIN 1"/>
    <property type="match status" value="1"/>
</dbReference>
<evidence type="ECO:0000256" key="2">
    <source>
        <dbReference type="ARBA" id="ARBA00009347"/>
    </source>
</evidence>
<feature type="domain" description="Acyl-CoA dehydrogenase/oxidase C-terminal" evidence="6">
    <location>
        <begin position="515"/>
        <end position="663"/>
    </location>
</feature>
<evidence type="ECO:0000313" key="9">
    <source>
        <dbReference type="EMBL" id="KAL2920201.1"/>
    </source>
</evidence>
<evidence type="ECO:0000256" key="1">
    <source>
        <dbReference type="ARBA" id="ARBA00001974"/>
    </source>
</evidence>
<comment type="caution">
    <text evidence="9">The sequence shown here is derived from an EMBL/GenBank/DDBJ whole genome shotgun (WGS) entry which is preliminary data.</text>
</comment>
<comment type="similarity">
    <text evidence="2">Belongs to the acyl-CoA dehydrogenase family.</text>
</comment>
<dbReference type="PROSITE" id="PS00072">
    <property type="entry name" value="ACYL_COA_DH_1"/>
    <property type="match status" value="1"/>
</dbReference>
<dbReference type="SUPFAM" id="SSF56645">
    <property type="entry name" value="Acyl-CoA dehydrogenase NM domain-like"/>
    <property type="match status" value="1"/>
</dbReference>
<keyword evidence="4" id="KW-0274">FAD</keyword>
<sequence length="1207" mass="132119">MGRTWFPDGWAALELRPRMHERRMLVSPARATASYRDHQFAATAGFFRSPMFDASLSNGVRYLIAARCNAIWSTSRAVAARLLRNGHPFAYRDTIGFSREFFVLLWQHAHEVAGLLPAPDVNSLDLSILVLGGTLCGGATLGNDWLAGFSQMGTVVAPPAGRVVHFLQRTMWSYSSSLWAYHRNAAGQSLALLVNHPFNLRDCILCNENIADVRTFAHLVIDCVSLARIRHEAELEPFIVMARQRLGTPAALEDIYIWLLGGATPAGLRLNDWLRFSTEASSLAQGIGFGLTDEQLELQALARKFAANEIIPKAAHHDRTGEYPTEILKKLWETGLLNTHVPAEYGGPGLGVLDCAIISEEIAYSCTGIQTAAEANGLAEAPVILAGNEFQKKKYLGRMTEAPLMCAYCVTEPGAGSDVAGAKTKAVKQGDKWVINGSKMWITNGGKANWYFVLAKTDDTAGAGKAFTGFIVEADTPGITVGKKELNMGQRASDTRGITFEDVVVPDENRLGRVGEGFKIAMGAFDTTRPLVAAAAVGLARRALEEATKYALERKTMGRVIAEHQAVAFMLADMAIGVEAARNLVWKTSWMRDHGQRNTYLASMAKAYASEVANKNAADAVQIFGGNGFNSEYPVEKLMRDAKIFMIYEGTSQIQRLIISRILLDSTKSAQRGVSKPRCASTFNVMAEARTSTVTAAMESLMLDSEPATQTPQSEQPLLERLTHIRTRLVSIARSSPRASAVASAGLVAEAHGAAAGSPLEDSVLDLAGSWHEVKEVVKQLTALRSCSGADDVIKETEGGMHIDTEVDLLLDDVVPMFFQLWSQAGKVSPEMYRTYVQLAKMLHSINKLYETGLFTSDTTAKLRSRLAVIGDSLGAAGALCCDSAECYHQGERVLRSKLEQCVETLNRLQAELDAISPALHPIHDRLVEIKLELEALLARKNPHSFSLAEVQILQDELREIDSARIDGKYIARDGSVVAGQASVIQLLEACFDDVHELLAAREAVGGENPLRPVYEDLVRIKGKLERLQLVGHWTLKSGDLIPIQMKLGEIDNMRVDGKFMDESGGVPQGQAVLHFLLHKCYRLIYKLQTACEPVADSLMPVYNQLVTLQKCLNELKRWRVSLTPRELVPYQMKLASLDGLRVDGKFLDEDGDVPEGQGTLHDLLNDCYDLLRQLQMQSSDAQGAGASDDEDAEDDGVEDDDEASEN</sequence>
<gene>
    <name evidence="9" type="ORF">HK105_200268</name>
</gene>
<feature type="domain" description="Acyl-CoA oxidase/dehydrogenase middle" evidence="7">
    <location>
        <begin position="407"/>
        <end position="503"/>
    </location>
</feature>
<name>A0ABR4NKZ2_9FUNG</name>
<dbReference type="InterPro" id="IPR018810">
    <property type="entry name" value="UPF0662"/>
</dbReference>
<evidence type="ECO:0000256" key="4">
    <source>
        <dbReference type="ARBA" id="ARBA00022827"/>
    </source>
</evidence>